<keyword evidence="5 7" id="KW-0472">Membrane</keyword>
<dbReference type="Gene3D" id="1.20.1250.20">
    <property type="entry name" value="MFS general substrate transporter like domains"/>
    <property type="match status" value="1"/>
</dbReference>
<dbReference type="GO" id="GO:0016020">
    <property type="term" value="C:membrane"/>
    <property type="evidence" value="ECO:0007669"/>
    <property type="project" value="UniProtKB-SubCell"/>
</dbReference>
<keyword evidence="4 7" id="KW-1133">Transmembrane helix</keyword>
<dbReference type="PANTHER" id="PTHR43385:SF1">
    <property type="entry name" value="RIBOFLAVIN TRANSPORTER RIBJ"/>
    <property type="match status" value="1"/>
</dbReference>
<evidence type="ECO:0000256" key="2">
    <source>
        <dbReference type="ARBA" id="ARBA00022448"/>
    </source>
</evidence>
<feature type="transmembrane region" description="Helical" evidence="7">
    <location>
        <begin position="434"/>
        <end position="453"/>
    </location>
</feature>
<evidence type="ECO:0000256" key="1">
    <source>
        <dbReference type="ARBA" id="ARBA00004141"/>
    </source>
</evidence>
<evidence type="ECO:0000313" key="9">
    <source>
        <dbReference type="Proteomes" id="UP001283361"/>
    </source>
</evidence>
<evidence type="ECO:0000256" key="3">
    <source>
        <dbReference type="ARBA" id="ARBA00022692"/>
    </source>
</evidence>
<protein>
    <recommendedName>
        <fullName evidence="10">Major facilitator superfamily (MFS) profile domain-containing protein</fullName>
    </recommendedName>
</protein>
<sequence length="456" mass="50299">MYFYVDPLWTASVFICTFITSMIFTSPIELRFGIRRCVMAGDIVLWVSLMSGYFTVKEPMALTLIFGGVQGIAVGILYSLATKILLQTMLNQGGLSTGIMSLGMVFGTFVSIGVAFAMTNPGNKKPDLKIDNKVYFSDKNLIDRVPIYFLSVGAIMVVFNIFGTVLMFIGSSDVSKDSENESLLKISPIHHQRFERNHKNDILASSVNNESVLLKDTVDHGQPRRYKNCTETHGSSSSVISVSANADERQHSLGVKRDDTELASASEMSPREAIKTFKFWCIWLGYVCSHHTTYLQLNLYKQYGQGVIPNDAQLTTTGLISNASMAIACLLTGVASDKFGIRTMHVAFHSASCLFMCLMVVALHTCPWVYMVLIVIENMCLAPHTMLFSLLAASEFGKTHCASNMGLVRTGNLVMMLIEPLLVDAMLETVGWDWVFLTGAFTATVAAIAIFAFDWS</sequence>
<evidence type="ECO:0000256" key="5">
    <source>
        <dbReference type="ARBA" id="ARBA00023136"/>
    </source>
</evidence>
<comment type="caution">
    <text evidence="8">The sequence shown here is derived from an EMBL/GenBank/DDBJ whole genome shotgun (WGS) entry which is preliminary data.</text>
</comment>
<feature type="transmembrane region" description="Helical" evidence="7">
    <location>
        <begin position="93"/>
        <end position="118"/>
    </location>
</feature>
<organism evidence="8 9">
    <name type="scientific">Elysia crispata</name>
    <name type="common">lettuce slug</name>
    <dbReference type="NCBI Taxonomy" id="231223"/>
    <lineage>
        <taxon>Eukaryota</taxon>
        <taxon>Metazoa</taxon>
        <taxon>Spiralia</taxon>
        <taxon>Lophotrochozoa</taxon>
        <taxon>Mollusca</taxon>
        <taxon>Gastropoda</taxon>
        <taxon>Heterobranchia</taxon>
        <taxon>Euthyneura</taxon>
        <taxon>Panpulmonata</taxon>
        <taxon>Sacoglossa</taxon>
        <taxon>Placobranchoidea</taxon>
        <taxon>Plakobranchidae</taxon>
        <taxon>Elysia</taxon>
    </lineage>
</organism>
<evidence type="ECO:0000313" key="8">
    <source>
        <dbReference type="EMBL" id="KAK3796091.1"/>
    </source>
</evidence>
<dbReference type="GO" id="GO:0022857">
    <property type="term" value="F:transmembrane transporter activity"/>
    <property type="evidence" value="ECO:0007669"/>
    <property type="project" value="InterPro"/>
</dbReference>
<dbReference type="SUPFAM" id="SSF103473">
    <property type="entry name" value="MFS general substrate transporter"/>
    <property type="match status" value="1"/>
</dbReference>
<dbReference type="EMBL" id="JAWDGP010000933">
    <property type="protein sequence ID" value="KAK3796091.1"/>
    <property type="molecule type" value="Genomic_DNA"/>
</dbReference>
<dbReference type="InterPro" id="IPR011701">
    <property type="entry name" value="MFS"/>
</dbReference>
<feature type="transmembrane region" description="Helical" evidence="7">
    <location>
        <begin position="37"/>
        <end position="54"/>
    </location>
</feature>
<dbReference type="InterPro" id="IPR052983">
    <property type="entry name" value="MFS_Riboflavin_Transporter"/>
</dbReference>
<dbReference type="InterPro" id="IPR036259">
    <property type="entry name" value="MFS_trans_sf"/>
</dbReference>
<feature type="transmembrane region" description="Helical" evidence="7">
    <location>
        <begin position="277"/>
        <end position="294"/>
    </location>
</feature>
<feature type="region of interest" description="Disordered" evidence="6">
    <location>
        <begin position="224"/>
        <end position="250"/>
    </location>
</feature>
<keyword evidence="2" id="KW-0813">Transport</keyword>
<accession>A0AAE1AZH8</accession>
<dbReference type="Pfam" id="PF07690">
    <property type="entry name" value="MFS_1"/>
    <property type="match status" value="1"/>
</dbReference>
<feature type="transmembrane region" description="Helical" evidence="7">
    <location>
        <begin position="314"/>
        <end position="334"/>
    </location>
</feature>
<name>A0AAE1AZH8_9GAST</name>
<dbReference type="Proteomes" id="UP001283361">
    <property type="component" value="Unassembled WGS sequence"/>
</dbReference>
<comment type="subcellular location">
    <subcellularLocation>
        <location evidence="1">Membrane</location>
        <topology evidence="1">Multi-pass membrane protein</topology>
    </subcellularLocation>
</comment>
<dbReference type="PANTHER" id="PTHR43385">
    <property type="entry name" value="RIBOFLAVIN TRANSPORTER RIBJ"/>
    <property type="match status" value="1"/>
</dbReference>
<feature type="transmembrane region" description="Helical" evidence="7">
    <location>
        <begin position="60"/>
        <end position="81"/>
    </location>
</feature>
<gene>
    <name evidence="8" type="ORF">RRG08_047699</name>
</gene>
<reference evidence="8" key="1">
    <citation type="journal article" date="2023" name="G3 (Bethesda)">
        <title>A reference genome for the long-term kleptoplast-retaining sea slug Elysia crispata morphotype clarki.</title>
        <authorList>
            <person name="Eastman K.E."/>
            <person name="Pendleton A.L."/>
            <person name="Shaikh M.A."/>
            <person name="Suttiyut T."/>
            <person name="Ogas R."/>
            <person name="Tomko P."/>
            <person name="Gavelis G."/>
            <person name="Widhalm J.R."/>
            <person name="Wisecaver J.H."/>
        </authorList>
    </citation>
    <scope>NUCLEOTIDE SEQUENCE</scope>
    <source>
        <strain evidence="8">ECLA1</strain>
    </source>
</reference>
<feature type="transmembrane region" description="Helical" evidence="7">
    <location>
        <begin position="147"/>
        <end position="169"/>
    </location>
</feature>
<evidence type="ECO:0000256" key="6">
    <source>
        <dbReference type="SAM" id="MobiDB-lite"/>
    </source>
</evidence>
<keyword evidence="9" id="KW-1185">Reference proteome</keyword>
<feature type="transmembrane region" description="Helical" evidence="7">
    <location>
        <begin position="6"/>
        <end position="25"/>
    </location>
</feature>
<evidence type="ECO:0000256" key="7">
    <source>
        <dbReference type="SAM" id="Phobius"/>
    </source>
</evidence>
<evidence type="ECO:0000256" key="4">
    <source>
        <dbReference type="ARBA" id="ARBA00022989"/>
    </source>
</evidence>
<dbReference type="AlphaFoldDB" id="A0AAE1AZH8"/>
<keyword evidence="3 7" id="KW-0812">Transmembrane</keyword>
<evidence type="ECO:0008006" key="10">
    <source>
        <dbReference type="Google" id="ProtNLM"/>
    </source>
</evidence>
<proteinExistence type="predicted"/>